<dbReference type="AlphaFoldDB" id="A0AAD1XVG4"/>
<reference evidence="2" key="1">
    <citation type="submission" date="2023-07" db="EMBL/GenBank/DDBJ databases">
        <authorList>
            <consortium name="AG Swart"/>
            <person name="Singh M."/>
            <person name="Singh A."/>
            <person name="Seah K."/>
            <person name="Emmerich C."/>
        </authorList>
    </citation>
    <scope>NUCLEOTIDE SEQUENCE</scope>
    <source>
        <strain evidence="2">DP1</strain>
    </source>
</reference>
<keyword evidence="1" id="KW-0472">Membrane</keyword>
<keyword evidence="1" id="KW-0812">Transmembrane</keyword>
<evidence type="ECO:0000256" key="1">
    <source>
        <dbReference type="SAM" id="Phobius"/>
    </source>
</evidence>
<protein>
    <submittedName>
        <fullName evidence="2">Uncharacterized protein</fullName>
    </submittedName>
</protein>
<feature type="transmembrane region" description="Helical" evidence="1">
    <location>
        <begin position="163"/>
        <end position="179"/>
    </location>
</feature>
<feature type="transmembrane region" description="Helical" evidence="1">
    <location>
        <begin position="84"/>
        <end position="105"/>
    </location>
</feature>
<comment type="caution">
    <text evidence="2">The sequence shown here is derived from an EMBL/GenBank/DDBJ whole genome shotgun (WGS) entry which is preliminary data.</text>
</comment>
<name>A0AAD1XVG4_EUPCR</name>
<dbReference type="InterPro" id="IPR026749">
    <property type="entry name" value="Tmem135"/>
</dbReference>
<accession>A0AAD1XVG4</accession>
<organism evidence="2 3">
    <name type="scientific">Euplotes crassus</name>
    <dbReference type="NCBI Taxonomy" id="5936"/>
    <lineage>
        <taxon>Eukaryota</taxon>
        <taxon>Sar</taxon>
        <taxon>Alveolata</taxon>
        <taxon>Ciliophora</taxon>
        <taxon>Intramacronucleata</taxon>
        <taxon>Spirotrichea</taxon>
        <taxon>Hypotrichia</taxon>
        <taxon>Euplotida</taxon>
        <taxon>Euplotidae</taxon>
        <taxon>Moneuplotes</taxon>
    </lineage>
</organism>
<dbReference type="PANTHER" id="PTHR12459">
    <property type="entry name" value="TRANSMEMBRANE PROTEIN 135-RELATED"/>
    <property type="match status" value="1"/>
</dbReference>
<dbReference type="PANTHER" id="PTHR12459:SF15">
    <property type="entry name" value="TRANSMEMBRANE PROTEIN 135"/>
    <property type="match status" value="1"/>
</dbReference>
<evidence type="ECO:0000313" key="2">
    <source>
        <dbReference type="EMBL" id="CAI2379991.1"/>
    </source>
</evidence>
<keyword evidence="1" id="KW-1133">Transmembrane helix</keyword>
<evidence type="ECO:0000313" key="3">
    <source>
        <dbReference type="Proteomes" id="UP001295684"/>
    </source>
</evidence>
<dbReference type="Proteomes" id="UP001295684">
    <property type="component" value="Unassembled WGS sequence"/>
</dbReference>
<sequence length="201" mass="23359">MDTRFPKDLAQKCVKGGMFYCQHDLHKGYLCESYAIVRAFQVMKNASKFYGTIHLLPVLIFKLKKLRKEPLKVIKGYVKNVAKSCLFLATYMGLLIYGLCIFRRLLGNRPLHVIFAGLWTFPGMFWEAEGRRTEMSHYFLSPFLEGVWMWLKKRGLVADIPNGDVLLFSVTMAIIMYCYQFHQSAIKGTYLSLFKKLWGEV</sequence>
<gene>
    <name evidence="2" type="ORF">ECRASSUSDP1_LOCUS21415</name>
</gene>
<dbReference type="EMBL" id="CAMPGE010021889">
    <property type="protein sequence ID" value="CAI2379991.1"/>
    <property type="molecule type" value="Genomic_DNA"/>
</dbReference>
<keyword evidence="3" id="KW-1185">Reference proteome</keyword>
<proteinExistence type="predicted"/>